<dbReference type="AlphaFoldDB" id="A0A438ACT9"/>
<protein>
    <submittedName>
        <fullName evidence="1">Uncharacterized protein</fullName>
    </submittedName>
</protein>
<organism evidence="1 2">
    <name type="scientific">Mesobaculum littorinae</name>
    <dbReference type="NCBI Taxonomy" id="2486419"/>
    <lineage>
        <taxon>Bacteria</taxon>
        <taxon>Pseudomonadati</taxon>
        <taxon>Pseudomonadota</taxon>
        <taxon>Alphaproteobacteria</taxon>
        <taxon>Rhodobacterales</taxon>
        <taxon>Roseobacteraceae</taxon>
        <taxon>Mesobaculum</taxon>
    </lineage>
</organism>
<dbReference type="OrthoDB" id="7858683at2"/>
<accession>A0A438ACT9</accession>
<keyword evidence="2" id="KW-1185">Reference proteome</keyword>
<dbReference type="EMBL" id="RQXX01000016">
    <property type="protein sequence ID" value="RVV96499.1"/>
    <property type="molecule type" value="Genomic_DNA"/>
</dbReference>
<name>A0A438ACT9_9RHOB</name>
<proteinExistence type="predicted"/>
<dbReference type="Proteomes" id="UP000285908">
    <property type="component" value="Unassembled WGS sequence"/>
</dbReference>
<sequence length="215" mass="24336">MALIDDWLIYLEEPDAFSKNHFEPMITDTGNPLDLHRAFAPLPQGAAMVERIERLRSETRFTGLYHVQDPNRRLSQDAMIGKARSYCDHVSDFLRGIDMADLAQSVDTGDFRYLDVHSYDFRDTDGRLGLNETGEVLEDEFTLTLQKGPHYLMGLFQAVLFMTKIPVVTRYIMQPVVEFPLNEVDGYAAWIGGAAIAFGDGDNFLLVEPELIPQS</sequence>
<reference evidence="1 2" key="1">
    <citation type="submission" date="2018-11" db="EMBL/GenBank/DDBJ databases">
        <title>Mesobaculum littorinae gen. nov., sp. nov., isolated from Littorina scabra that represents a novel genus of the order Rhodobacteraceae.</title>
        <authorList>
            <person name="Li F."/>
        </authorList>
    </citation>
    <scope>NUCLEOTIDE SEQUENCE [LARGE SCALE GENOMIC DNA]</scope>
    <source>
        <strain evidence="1 2">M0103</strain>
    </source>
</reference>
<dbReference type="RefSeq" id="WP_127908102.1">
    <property type="nucleotide sequence ID" value="NZ_RQXX01000016.1"/>
</dbReference>
<comment type="caution">
    <text evidence="1">The sequence shown here is derived from an EMBL/GenBank/DDBJ whole genome shotgun (WGS) entry which is preliminary data.</text>
</comment>
<evidence type="ECO:0000313" key="2">
    <source>
        <dbReference type="Proteomes" id="UP000285908"/>
    </source>
</evidence>
<evidence type="ECO:0000313" key="1">
    <source>
        <dbReference type="EMBL" id="RVV96499.1"/>
    </source>
</evidence>
<gene>
    <name evidence="1" type="ORF">EKE94_18425</name>
</gene>